<organism evidence="5 6">
    <name type="scientific">Teichococcus oryzae</name>
    <dbReference type="NCBI Taxonomy" id="1608942"/>
    <lineage>
        <taxon>Bacteria</taxon>
        <taxon>Pseudomonadati</taxon>
        <taxon>Pseudomonadota</taxon>
        <taxon>Alphaproteobacteria</taxon>
        <taxon>Acetobacterales</taxon>
        <taxon>Roseomonadaceae</taxon>
        <taxon>Roseomonas</taxon>
    </lineage>
</organism>
<name>A0A5B2TH67_9PROT</name>
<sequence length="232" mass="24841">MNHAITTLPLLERRTLAEAAYAHLRELLVSGRVAPGERLSLRDLSEALGVSVMPVREAVSRLIADHALEVAPNRAVRVPVMTRRQVRELARARAGIEGWAAALAAEARSPAQLERIAAAEEAMRLAQPNPDLGGAVALNRDFHFAIYEAAGLPPLLEVISGLWLKAGPVINLDLRHSNDRLAAGHALRCHAAALRAIRDGRPDAARQAIAEDIASATDFILEKGGLPEASGE</sequence>
<evidence type="ECO:0000259" key="4">
    <source>
        <dbReference type="PROSITE" id="PS50949"/>
    </source>
</evidence>
<dbReference type="InterPro" id="IPR036390">
    <property type="entry name" value="WH_DNA-bd_sf"/>
</dbReference>
<dbReference type="InterPro" id="IPR000524">
    <property type="entry name" value="Tscrpt_reg_HTH_GntR"/>
</dbReference>
<dbReference type="Gene3D" id="1.20.120.530">
    <property type="entry name" value="GntR ligand-binding domain-like"/>
    <property type="match status" value="1"/>
</dbReference>
<feature type="domain" description="HTH gntR-type" evidence="4">
    <location>
        <begin position="14"/>
        <end position="81"/>
    </location>
</feature>
<dbReference type="EMBL" id="VUKA01000004">
    <property type="protein sequence ID" value="KAA2213268.1"/>
    <property type="molecule type" value="Genomic_DNA"/>
</dbReference>
<comment type="caution">
    <text evidence="5">The sequence shown here is derived from an EMBL/GenBank/DDBJ whole genome shotgun (WGS) entry which is preliminary data.</text>
</comment>
<dbReference type="GO" id="GO:0003700">
    <property type="term" value="F:DNA-binding transcription factor activity"/>
    <property type="evidence" value="ECO:0007669"/>
    <property type="project" value="InterPro"/>
</dbReference>
<dbReference type="PANTHER" id="PTHR43537">
    <property type="entry name" value="TRANSCRIPTIONAL REGULATOR, GNTR FAMILY"/>
    <property type="match status" value="1"/>
</dbReference>
<evidence type="ECO:0000313" key="5">
    <source>
        <dbReference type="EMBL" id="KAA2213268.1"/>
    </source>
</evidence>
<gene>
    <name evidence="5" type="ORF">F0Q34_11650</name>
</gene>
<dbReference type="Proteomes" id="UP000322110">
    <property type="component" value="Unassembled WGS sequence"/>
</dbReference>
<dbReference type="InterPro" id="IPR011711">
    <property type="entry name" value="GntR_C"/>
</dbReference>
<evidence type="ECO:0000256" key="3">
    <source>
        <dbReference type="ARBA" id="ARBA00023163"/>
    </source>
</evidence>
<dbReference type="Gene3D" id="1.10.10.10">
    <property type="entry name" value="Winged helix-like DNA-binding domain superfamily/Winged helix DNA-binding domain"/>
    <property type="match status" value="1"/>
</dbReference>
<dbReference type="RefSeq" id="WP_149812380.1">
    <property type="nucleotide sequence ID" value="NZ_VUKA01000004.1"/>
</dbReference>
<keyword evidence="1" id="KW-0805">Transcription regulation</keyword>
<dbReference type="GO" id="GO:0003677">
    <property type="term" value="F:DNA binding"/>
    <property type="evidence" value="ECO:0007669"/>
    <property type="project" value="UniProtKB-KW"/>
</dbReference>
<dbReference type="PROSITE" id="PS50949">
    <property type="entry name" value="HTH_GNTR"/>
    <property type="match status" value="1"/>
</dbReference>
<protein>
    <submittedName>
        <fullName evidence="5">GntR family transcriptional regulator</fullName>
    </submittedName>
</protein>
<dbReference type="InterPro" id="IPR008920">
    <property type="entry name" value="TF_FadR/GntR_C"/>
</dbReference>
<reference evidence="5 6" key="1">
    <citation type="journal article" date="2015" name="Int. J. Syst. Evol. Microbiol.">
        <title>Roseomonas oryzae sp. nov., isolated from paddy rhizosphere soil.</title>
        <authorList>
            <person name="Ramaprasad E.V."/>
            <person name="Sasikala Ch."/>
            <person name="Ramana Ch.V."/>
        </authorList>
    </citation>
    <scope>NUCLEOTIDE SEQUENCE [LARGE SCALE GENOMIC DNA]</scope>
    <source>
        <strain evidence="5 6">KCTC 42542</strain>
    </source>
</reference>
<keyword evidence="3" id="KW-0804">Transcription</keyword>
<accession>A0A5B2TH67</accession>
<dbReference type="OrthoDB" id="9815654at2"/>
<evidence type="ECO:0000313" key="6">
    <source>
        <dbReference type="Proteomes" id="UP000322110"/>
    </source>
</evidence>
<dbReference type="PANTHER" id="PTHR43537:SF39">
    <property type="entry name" value="HTH-TYPE TRANSCRIPTIONAL REGULATOR MCBR"/>
    <property type="match status" value="1"/>
</dbReference>
<dbReference type="AlphaFoldDB" id="A0A5B2TH67"/>
<dbReference type="SMART" id="SM00345">
    <property type="entry name" value="HTH_GNTR"/>
    <property type="match status" value="1"/>
</dbReference>
<dbReference type="SUPFAM" id="SSF48008">
    <property type="entry name" value="GntR ligand-binding domain-like"/>
    <property type="match status" value="1"/>
</dbReference>
<evidence type="ECO:0000256" key="1">
    <source>
        <dbReference type="ARBA" id="ARBA00023015"/>
    </source>
</evidence>
<keyword evidence="6" id="KW-1185">Reference proteome</keyword>
<dbReference type="Pfam" id="PF07729">
    <property type="entry name" value="FCD"/>
    <property type="match status" value="1"/>
</dbReference>
<dbReference type="CDD" id="cd07377">
    <property type="entry name" value="WHTH_GntR"/>
    <property type="match status" value="1"/>
</dbReference>
<dbReference type="Pfam" id="PF00392">
    <property type="entry name" value="GntR"/>
    <property type="match status" value="1"/>
</dbReference>
<dbReference type="SMART" id="SM00895">
    <property type="entry name" value="FCD"/>
    <property type="match status" value="1"/>
</dbReference>
<dbReference type="SUPFAM" id="SSF46785">
    <property type="entry name" value="Winged helix' DNA-binding domain"/>
    <property type="match status" value="1"/>
</dbReference>
<keyword evidence="2" id="KW-0238">DNA-binding</keyword>
<dbReference type="InterPro" id="IPR036388">
    <property type="entry name" value="WH-like_DNA-bd_sf"/>
</dbReference>
<evidence type="ECO:0000256" key="2">
    <source>
        <dbReference type="ARBA" id="ARBA00023125"/>
    </source>
</evidence>
<proteinExistence type="predicted"/>